<comment type="caution">
    <text evidence="2">The sequence shown here is derived from an EMBL/GenBank/DDBJ whole genome shotgun (WGS) entry which is preliminary data.</text>
</comment>
<dbReference type="Proteomes" id="UP001143486">
    <property type="component" value="Unassembled WGS sequence"/>
</dbReference>
<protein>
    <submittedName>
        <fullName evidence="2">Uncharacterized protein</fullName>
    </submittedName>
</protein>
<dbReference type="EMBL" id="BSFE01000007">
    <property type="protein sequence ID" value="GLK52963.1"/>
    <property type="molecule type" value="Genomic_DNA"/>
</dbReference>
<keyword evidence="1" id="KW-0812">Transmembrane</keyword>
<reference evidence="2" key="1">
    <citation type="journal article" date="2014" name="Int. J. Syst. Evol. Microbiol.">
        <title>Complete genome sequence of Corynebacterium casei LMG S-19264T (=DSM 44701T), isolated from a smear-ripened cheese.</title>
        <authorList>
            <consortium name="US DOE Joint Genome Institute (JGI-PGF)"/>
            <person name="Walter F."/>
            <person name="Albersmeier A."/>
            <person name="Kalinowski J."/>
            <person name="Ruckert C."/>
        </authorList>
    </citation>
    <scope>NUCLEOTIDE SEQUENCE</scope>
    <source>
        <strain evidence="2">VKM B-1513</strain>
    </source>
</reference>
<sequence>MWRTLLRPVVLIPSAAFVAMMVLFALRDSPALWFALLIGGGAALPAIAMYFSRNSDEADASPGNTSKPE</sequence>
<accession>A0A9W6MPA3</accession>
<keyword evidence="3" id="KW-1185">Reference proteome</keyword>
<feature type="transmembrane region" description="Helical" evidence="1">
    <location>
        <begin position="5"/>
        <end position="26"/>
    </location>
</feature>
<dbReference type="RefSeq" id="WP_271187322.1">
    <property type="nucleotide sequence ID" value="NZ_BSFE01000007.1"/>
</dbReference>
<evidence type="ECO:0000313" key="3">
    <source>
        <dbReference type="Proteomes" id="UP001143486"/>
    </source>
</evidence>
<organism evidence="2 3">
    <name type="scientific">Maricaulis virginensis</name>
    <dbReference type="NCBI Taxonomy" id="144022"/>
    <lineage>
        <taxon>Bacteria</taxon>
        <taxon>Pseudomonadati</taxon>
        <taxon>Pseudomonadota</taxon>
        <taxon>Alphaproteobacteria</taxon>
        <taxon>Maricaulales</taxon>
        <taxon>Maricaulaceae</taxon>
        <taxon>Maricaulis</taxon>
    </lineage>
</organism>
<name>A0A9W6MPA3_9PROT</name>
<keyword evidence="1" id="KW-0472">Membrane</keyword>
<dbReference type="AlphaFoldDB" id="A0A9W6MPA3"/>
<keyword evidence="1" id="KW-1133">Transmembrane helix</keyword>
<reference evidence="2" key="2">
    <citation type="submission" date="2023-01" db="EMBL/GenBank/DDBJ databases">
        <authorList>
            <person name="Sun Q."/>
            <person name="Evtushenko L."/>
        </authorList>
    </citation>
    <scope>NUCLEOTIDE SEQUENCE</scope>
    <source>
        <strain evidence="2">VKM B-1513</strain>
    </source>
</reference>
<gene>
    <name evidence="2" type="ORF">GCM10017621_24710</name>
</gene>
<evidence type="ECO:0000313" key="2">
    <source>
        <dbReference type="EMBL" id="GLK52963.1"/>
    </source>
</evidence>
<feature type="transmembrane region" description="Helical" evidence="1">
    <location>
        <begin position="32"/>
        <end position="51"/>
    </location>
</feature>
<evidence type="ECO:0000256" key="1">
    <source>
        <dbReference type="SAM" id="Phobius"/>
    </source>
</evidence>
<proteinExistence type="predicted"/>